<sequence>MPETEITAEPGTSQVVVSREFDAPRDLVFRCFTDPDLIPRWLGPRELTTRVEEYDLKDGGRYRYVHVDAEGNEYAFRGVFHGDPAPELTVQTFEFEGMPGHVALEAVTMTESGGRTRVRTLSSFQSVEDRDGIIASGMEVGVRDSDERLAELLTELR</sequence>
<dbReference type="Proteomes" id="UP001500967">
    <property type="component" value="Unassembled WGS sequence"/>
</dbReference>
<proteinExistence type="inferred from homology"/>
<name>A0ABP3ECZ4_9ACTN</name>
<evidence type="ECO:0000313" key="4">
    <source>
        <dbReference type="Proteomes" id="UP001500967"/>
    </source>
</evidence>
<protein>
    <submittedName>
        <fullName evidence="3">SRPBCC family protein</fullName>
    </submittedName>
</protein>
<dbReference type="Gene3D" id="3.30.530.20">
    <property type="match status" value="1"/>
</dbReference>
<dbReference type="InterPro" id="IPR023393">
    <property type="entry name" value="START-like_dom_sf"/>
</dbReference>
<dbReference type="SUPFAM" id="SSF55961">
    <property type="entry name" value="Bet v1-like"/>
    <property type="match status" value="1"/>
</dbReference>
<comment type="caution">
    <text evidence="3">The sequence shown here is derived from an EMBL/GenBank/DDBJ whole genome shotgun (WGS) entry which is preliminary data.</text>
</comment>
<comment type="similarity">
    <text evidence="1">Belongs to the AHA1 family.</text>
</comment>
<gene>
    <name evidence="3" type="ORF">GCM10009539_51380</name>
</gene>
<evidence type="ECO:0000256" key="1">
    <source>
        <dbReference type="ARBA" id="ARBA00006817"/>
    </source>
</evidence>
<accession>A0ABP3ECZ4</accession>
<dbReference type="Pfam" id="PF08327">
    <property type="entry name" value="AHSA1"/>
    <property type="match status" value="1"/>
</dbReference>
<dbReference type="CDD" id="cd07826">
    <property type="entry name" value="SRPBCC_CalC_Aha1-like_9"/>
    <property type="match status" value="1"/>
</dbReference>
<evidence type="ECO:0000259" key="2">
    <source>
        <dbReference type="Pfam" id="PF08327"/>
    </source>
</evidence>
<reference evidence="4" key="1">
    <citation type="journal article" date="2019" name="Int. J. Syst. Evol. Microbiol.">
        <title>The Global Catalogue of Microorganisms (GCM) 10K type strain sequencing project: providing services to taxonomists for standard genome sequencing and annotation.</title>
        <authorList>
            <consortium name="The Broad Institute Genomics Platform"/>
            <consortium name="The Broad Institute Genome Sequencing Center for Infectious Disease"/>
            <person name="Wu L."/>
            <person name="Ma J."/>
        </authorList>
    </citation>
    <scope>NUCLEOTIDE SEQUENCE [LARGE SCALE GENOMIC DNA]</scope>
    <source>
        <strain evidence="4">JCM 10425</strain>
    </source>
</reference>
<keyword evidence="4" id="KW-1185">Reference proteome</keyword>
<evidence type="ECO:0000313" key="3">
    <source>
        <dbReference type="EMBL" id="GAA0259687.1"/>
    </source>
</evidence>
<dbReference type="RefSeq" id="WP_344651476.1">
    <property type="nucleotide sequence ID" value="NZ_BAAAGX010000020.1"/>
</dbReference>
<organism evidence="3 4">
    <name type="scientific">Cryptosporangium japonicum</name>
    <dbReference type="NCBI Taxonomy" id="80872"/>
    <lineage>
        <taxon>Bacteria</taxon>
        <taxon>Bacillati</taxon>
        <taxon>Actinomycetota</taxon>
        <taxon>Actinomycetes</taxon>
        <taxon>Cryptosporangiales</taxon>
        <taxon>Cryptosporangiaceae</taxon>
        <taxon>Cryptosporangium</taxon>
    </lineage>
</organism>
<dbReference type="InterPro" id="IPR013538">
    <property type="entry name" value="ASHA1/2-like_C"/>
</dbReference>
<dbReference type="EMBL" id="BAAAGX010000020">
    <property type="protein sequence ID" value="GAA0259687.1"/>
    <property type="molecule type" value="Genomic_DNA"/>
</dbReference>
<feature type="domain" description="Activator of Hsp90 ATPase homologue 1/2-like C-terminal" evidence="2">
    <location>
        <begin position="22"/>
        <end position="153"/>
    </location>
</feature>